<reference evidence="2 3" key="1">
    <citation type="submission" date="2024-09" db="EMBL/GenBank/DDBJ databases">
        <authorList>
            <person name="Sun Q."/>
            <person name="Mori K."/>
        </authorList>
    </citation>
    <scope>NUCLEOTIDE SEQUENCE [LARGE SCALE GENOMIC DNA]</scope>
    <source>
        <strain evidence="2 3">CGMCC 1.9126</strain>
    </source>
</reference>
<evidence type="ECO:0000256" key="1">
    <source>
        <dbReference type="SAM" id="Coils"/>
    </source>
</evidence>
<sequence>MKFPIIPALLSASMILVACSNPSFDEEAKRVEQVKAEKAKKEAAEKLSEEEKYEIYKDMEKPLDEVIQENDLDVLEEVSSVEVETKDTYEDPVEFSKYTSQILYNFYISQIDLKTYYNFLVQHGSERVKEELPSEKDAIAIFTSIQDSFKQQNLTGDSYTLTNVAFDRMKREGNFYRKVITTNGEEYFMTIIKKENGVWKFEDDGPAPPYILGSDLTQENQETITEQEEVQ</sequence>
<gene>
    <name evidence="2" type="ORF">ACFFHF_16310</name>
</gene>
<name>A0ABV6KTV9_9BACI</name>
<organism evidence="2 3">
    <name type="scientific">Robertmurraya beringensis</name>
    <dbReference type="NCBI Taxonomy" id="641660"/>
    <lineage>
        <taxon>Bacteria</taxon>
        <taxon>Bacillati</taxon>
        <taxon>Bacillota</taxon>
        <taxon>Bacilli</taxon>
        <taxon>Bacillales</taxon>
        <taxon>Bacillaceae</taxon>
        <taxon>Robertmurraya</taxon>
    </lineage>
</organism>
<keyword evidence="3" id="KW-1185">Reference proteome</keyword>
<dbReference type="Proteomes" id="UP001589738">
    <property type="component" value="Unassembled WGS sequence"/>
</dbReference>
<dbReference type="PROSITE" id="PS51257">
    <property type="entry name" value="PROKAR_LIPOPROTEIN"/>
    <property type="match status" value="1"/>
</dbReference>
<evidence type="ECO:0000313" key="3">
    <source>
        <dbReference type="Proteomes" id="UP001589738"/>
    </source>
</evidence>
<proteinExistence type="predicted"/>
<dbReference type="RefSeq" id="WP_377058608.1">
    <property type="nucleotide sequence ID" value="NZ_JBHLUU010000111.1"/>
</dbReference>
<keyword evidence="1" id="KW-0175">Coiled coil</keyword>
<dbReference type="EMBL" id="JBHLUU010000111">
    <property type="protein sequence ID" value="MFC0476766.1"/>
    <property type="molecule type" value="Genomic_DNA"/>
</dbReference>
<accession>A0ABV6KTV9</accession>
<evidence type="ECO:0000313" key="2">
    <source>
        <dbReference type="EMBL" id="MFC0476766.1"/>
    </source>
</evidence>
<comment type="caution">
    <text evidence="2">The sequence shown here is derived from an EMBL/GenBank/DDBJ whole genome shotgun (WGS) entry which is preliminary data.</text>
</comment>
<protein>
    <submittedName>
        <fullName evidence="2">Uncharacterized protein</fullName>
    </submittedName>
</protein>
<feature type="coiled-coil region" evidence="1">
    <location>
        <begin position="24"/>
        <end position="51"/>
    </location>
</feature>